<evidence type="ECO:0000256" key="6">
    <source>
        <dbReference type="ARBA" id="ARBA00023180"/>
    </source>
</evidence>
<evidence type="ECO:0000256" key="8">
    <source>
        <dbReference type="ARBA" id="ARBA00048348"/>
    </source>
</evidence>
<keyword evidence="4 9" id="KW-0732">Signal</keyword>
<feature type="signal peptide" evidence="9">
    <location>
        <begin position="1"/>
        <end position="26"/>
    </location>
</feature>
<evidence type="ECO:0000256" key="4">
    <source>
        <dbReference type="ARBA" id="ARBA00022729"/>
    </source>
</evidence>
<dbReference type="Pfam" id="PF00194">
    <property type="entry name" value="Carb_anhydrase"/>
    <property type="match status" value="2"/>
</dbReference>
<dbReference type="PANTHER" id="PTHR18952:SF208">
    <property type="entry name" value="CARBONIC ANHYDRASE XA-RELATED"/>
    <property type="match status" value="1"/>
</dbReference>
<dbReference type="FunFam" id="3.10.200.10:FF:000007">
    <property type="entry name" value="Alpha carbonic anhydrase 3"/>
    <property type="match status" value="2"/>
</dbReference>
<comment type="catalytic activity">
    <reaction evidence="8 9">
        <text>hydrogencarbonate + H(+) = CO2 + H2O</text>
        <dbReference type="Rhea" id="RHEA:10748"/>
        <dbReference type="ChEBI" id="CHEBI:15377"/>
        <dbReference type="ChEBI" id="CHEBI:15378"/>
        <dbReference type="ChEBI" id="CHEBI:16526"/>
        <dbReference type="ChEBI" id="CHEBI:17544"/>
        <dbReference type="EC" id="4.2.1.1"/>
    </reaction>
</comment>
<dbReference type="SUPFAM" id="SSF51069">
    <property type="entry name" value="Carbonic anhydrase"/>
    <property type="match status" value="2"/>
</dbReference>
<dbReference type="PROSITE" id="PS00162">
    <property type="entry name" value="ALPHA_CA_1"/>
    <property type="match status" value="2"/>
</dbReference>
<comment type="caution">
    <text evidence="11">The sequence shown here is derived from an EMBL/GenBank/DDBJ whole genome shotgun (WGS) entry which is preliminary data.</text>
</comment>
<dbReference type="InterPro" id="IPR001148">
    <property type="entry name" value="CA_dom"/>
</dbReference>
<name>A0A834Z9Q4_TETSI</name>
<dbReference type="GO" id="GO:0004089">
    <property type="term" value="F:carbonate dehydratase activity"/>
    <property type="evidence" value="ECO:0007669"/>
    <property type="project" value="UniProtKB-UniRule"/>
</dbReference>
<dbReference type="PROSITE" id="PS51144">
    <property type="entry name" value="ALPHA_CA_2"/>
    <property type="match status" value="2"/>
</dbReference>
<evidence type="ECO:0000259" key="10">
    <source>
        <dbReference type="PROSITE" id="PS51144"/>
    </source>
</evidence>
<feature type="chain" id="PRO_5033098020" description="Carbonic anhydrase" evidence="9">
    <location>
        <begin position="27"/>
        <end position="513"/>
    </location>
</feature>
<accession>A0A834Z9Q4</accession>
<dbReference type="InterPro" id="IPR036398">
    <property type="entry name" value="CA_dom_sf"/>
</dbReference>
<dbReference type="Proteomes" id="UP000655225">
    <property type="component" value="Unassembled WGS sequence"/>
</dbReference>
<dbReference type="CDD" id="cd03124">
    <property type="entry name" value="alpha_CA_prokaryotic_like"/>
    <property type="match status" value="2"/>
</dbReference>
<comment type="cofactor">
    <cofactor evidence="1 9">
        <name>Zn(2+)</name>
        <dbReference type="ChEBI" id="CHEBI:29105"/>
    </cofactor>
</comment>
<protein>
    <recommendedName>
        <fullName evidence="2 9">Carbonic anhydrase</fullName>
        <ecNumber evidence="2 9">4.2.1.1</ecNumber>
    </recommendedName>
</protein>
<gene>
    <name evidence="11" type="ORF">HHK36_011179</name>
</gene>
<dbReference type="EMBL" id="JABCRI010000007">
    <property type="protein sequence ID" value="KAF8403085.1"/>
    <property type="molecule type" value="Genomic_DNA"/>
</dbReference>
<dbReference type="EC" id="4.2.1.1" evidence="2 9"/>
<dbReference type="InterPro" id="IPR041891">
    <property type="entry name" value="Alpha_CA_prokaryot-like"/>
</dbReference>
<dbReference type="Gene3D" id="3.10.200.10">
    <property type="entry name" value="Alpha carbonic anhydrase"/>
    <property type="match status" value="2"/>
</dbReference>
<evidence type="ECO:0000256" key="9">
    <source>
        <dbReference type="RuleBase" id="RU367011"/>
    </source>
</evidence>
<dbReference type="GO" id="GO:0006730">
    <property type="term" value="P:one-carbon metabolic process"/>
    <property type="evidence" value="ECO:0007669"/>
    <property type="project" value="TreeGrafter"/>
</dbReference>
<comment type="similarity">
    <text evidence="9">Belongs to the alpha-carbonic anhydrase family.</text>
</comment>
<dbReference type="InterPro" id="IPR018338">
    <property type="entry name" value="Carbonic_anhydrase_a-class_CS"/>
</dbReference>
<keyword evidence="6" id="KW-0325">Glycoprotein</keyword>
<evidence type="ECO:0000313" key="12">
    <source>
        <dbReference type="Proteomes" id="UP000655225"/>
    </source>
</evidence>
<organism evidence="11 12">
    <name type="scientific">Tetracentron sinense</name>
    <name type="common">Spur-leaf</name>
    <dbReference type="NCBI Taxonomy" id="13715"/>
    <lineage>
        <taxon>Eukaryota</taxon>
        <taxon>Viridiplantae</taxon>
        <taxon>Streptophyta</taxon>
        <taxon>Embryophyta</taxon>
        <taxon>Tracheophyta</taxon>
        <taxon>Spermatophyta</taxon>
        <taxon>Magnoliopsida</taxon>
        <taxon>Trochodendrales</taxon>
        <taxon>Trochodendraceae</taxon>
        <taxon>Tetracentron</taxon>
    </lineage>
</organism>
<evidence type="ECO:0000256" key="1">
    <source>
        <dbReference type="ARBA" id="ARBA00001947"/>
    </source>
</evidence>
<reference evidence="11 12" key="1">
    <citation type="submission" date="2020-04" db="EMBL/GenBank/DDBJ databases">
        <title>Plant Genome Project.</title>
        <authorList>
            <person name="Zhang R.-G."/>
        </authorList>
    </citation>
    <scope>NUCLEOTIDE SEQUENCE [LARGE SCALE GENOMIC DNA]</scope>
    <source>
        <strain evidence="11">YNK0</strain>
        <tissue evidence="11">Leaf</tissue>
    </source>
</reference>
<feature type="domain" description="Alpha-carbonic anhydrase" evidence="10">
    <location>
        <begin position="272"/>
        <end position="506"/>
    </location>
</feature>
<feature type="domain" description="Alpha-carbonic anhydrase" evidence="10">
    <location>
        <begin position="33"/>
        <end position="267"/>
    </location>
</feature>
<evidence type="ECO:0000313" key="11">
    <source>
        <dbReference type="EMBL" id="KAF8403085.1"/>
    </source>
</evidence>
<proteinExistence type="inferred from homology"/>
<dbReference type="PANTHER" id="PTHR18952">
    <property type="entry name" value="CARBONIC ANHYDRASE"/>
    <property type="match status" value="1"/>
</dbReference>
<dbReference type="SMART" id="SM01057">
    <property type="entry name" value="Carb_anhydrase"/>
    <property type="match status" value="2"/>
</dbReference>
<evidence type="ECO:0000256" key="3">
    <source>
        <dbReference type="ARBA" id="ARBA00022723"/>
    </source>
</evidence>
<evidence type="ECO:0000256" key="2">
    <source>
        <dbReference type="ARBA" id="ARBA00012925"/>
    </source>
</evidence>
<sequence length="513" mass="59191">MEKLRTQILFIVFLLVLIMNSSPTASQEVEDEREFDYDEESDKGPAKWGEIHPEWAMCKNGEMQSPIDLLDERVEELSRLGELKRNYKPSNATIKNRGHDIMLKWVGGAGTIQINGTEYVLQQCHWHSPSEHTINGKRFDLEVHLVHESPDQKTAVVGIMYSIGEPDTFLSKMMNHFEYVAEEEEEERVVGMVNPTDIKMGSIMYYRYIGSLTVPPCTQNIVWTIVGKLRTVSREQVKLLRDAVHDFSDTNARPIQPINRRNIHLYRPKDEREFDYDEKSDKGPAKWGEIHPEWAMCKNGEMQSPIDLLDERVEELSRLGELKRNYKPSNATMKNRGHDIMLKWVGGAGTIQINGTEYVLQQCHWHSPSEHTINGKRFDLEAHLVHESPDQNTAVVGIMYSIGEPDTFLSKMMNHFEYVAEEEEEERVVGMVNPMDIKIGSIKYYRYIGSLTVPPCTQNIVWTIVGKLRTVSREQVQLLRDAVHDFSDTNARPIQPINGRNIHLYRPCDRPEN</sequence>
<dbReference type="AlphaFoldDB" id="A0A834Z9Q4"/>
<dbReference type="InterPro" id="IPR023561">
    <property type="entry name" value="Carbonic_anhydrase_a-class"/>
</dbReference>
<keyword evidence="3 9" id="KW-0479">Metal-binding</keyword>
<dbReference type="GO" id="GO:0008270">
    <property type="term" value="F:zinc ion binding"/>
    <property type="evidence" value="ECO:0007669"/>
    <property type="project" value="UniProtKB-UniRule"/>
</dbReference>
<comment type="function">
    <text evidence="9">Reversible hydration of carbon dioxide.</text>
</comment>
<dbReference type="OrthoDB" id="429145at2759"/>
<keyword evidence="7 9" id="KW-0456">Lyase</keyword>
<evidence type="ECO:0000256" key="7">
    <source>
        <dbReference type="ARBA" id="ARBA00023239"/>
    </source>
</evidence>
<keyword evidence="12" id="KW-1185">Reference proteome</keyword>
<keyword evidence="5 9" id="KW-0862">Zinc</keyword>
<dbReference type="OMA" id="WCYTGCE"/>
<evidence type="ECO:0000256" key="5">
    <source>
        <dbReference type="ARBA" id="ARBA00022833"/>
    </source>
</evidence>